<comment type="caution">
    <text evidence="2">The sequence shown here is derived from an EMBL/GenBank/DDBJ whole genome shotgun (WGS) entry which is preliminary data.</text>
</comment>
<reference evidence="2" key="2">
    <citation type="journal article" date="2021" name="PeerJ">
        <title>Extensive microbial diversity within the chicken gut microbiome revealed by metagenomics and culture.</title>
        <authorList>
            <person name="Gilroy R."/>
            <person name="Ravi A."/>
            <person name="Getino M."/>
            <person name="Pursley I."/>
            <person name="Horton D.L."/>
            <person name="Alikhan N.F."/>
            <person name="Baker D."/>
            <person name="Gharbi K."/>
            <person name="Hall N."/>
            <person name="Watson M."/>
            <person name="Adriaenssens E.M."/>
            <person name="Foster-Nyarko E."/>
            <person name="Jarju S."/>
            <person name="Secka A."/>
            <person name="Antonio M."/>
            <person name="Oren A."/>
            <person name="Chaudhuri R.R."/>
            <person name="La Ragione R."/>
            <person name="Hildebrand F."/>
            <person name="Pallen M.J."/>
        </authorList>
    </citation>
    <scope>NUCLEOTIDE SEQUENCE</scope>
    <source>
        <strain evidence="2">ChiSjej1B19-7085</strain>
    </source>
</reference>
<evidence type="ECO:0000313" key="3">
    <source>
        <dbReference type="Proteomes" id="UP000886785"/>
    </source>
</evidence>
<reference evidence="2" key="1">
    <citation type="submission" date="2020-10" db="EMBL/GenBank/DDBJ databases">
        <authorList>
            <person name="Gilroy R."/>
        </authorList>
    </citation>
    <scope>NUCLEOTIDE SEQUENCE</scope>
    <source>
        <strain evidence="2">ChiSjej1B19-7085</strain>
    </source>
</reference>
<keyword evidence="2" id="KW-0808">Transferase</keyword>
<dbReference type="GO" id="GO:0016301">
    <property type="term" value="F:kinase activity"/>
    <property type="evidence" value="ECO:0007669"/>
    <property type="project" value="UniProtKB-KW"/>
</dbReference>
<dbReference type="EMBL" id="DVHF01000036">
    <property type="protein sequence ID" value="HIR56617.1"/>
    <property type="molecule type" value="Genomic_DNA"/>
</dbReference>
<dbReference type="InterPro" id="IPR006083">
    <property type="entry name" value="PRK/URK"/>
</dbReference>
<keyword evidence="2" id="KW-0418">Kinase</keyword>
<dbReference type="InterPro" id="IPR027417">
    <property type="entry name" value="P-loop_NTPase"/>
</dbReference>
<accession>A0A9D1J0P5</accession>
<dbReference type="Gene3D" id="3.40.50.300">
    <property type="entry name" value="P-loop containing nucleotide triphosphate hydrolases"/>
    <property type="match status" value="1"/>
</dbReference>
<organism evidence="2 3">
    <name type="scientific">Candidatus Gallacutalibacter pullicola</name>
    <dbReference type="NCBI Taxonomy" id="2840830"/>
    <lineage>
        <taxon>Bacteria</taxon>
        <taxon>Bacillati</taxon>
        <taxon>Bacillota</taxon>
        <taxon>Clostridia</taxon>
        <taxon>Eubacteriales</taxon>
        <taxon>Candidatus Gallacutalibacter</taxon>
    </lineage>
</organism>
<dbReference type="AlphaFoldDB" id="A0A9D1J0P5"/>
<dbReference type="Proteomes" id="UP000886785">
    <property type="component" value="Unassembled WGS sequence"/>
</dbReference>
<sequence length="320" mass="36472">MNFGNSYLKYVNHLEQINEAAREAPAQMVEEVELSYRHQINGVVERMLYERRGCRILLLAGPSGSGKTTTAHRLAEAIEAHGLNAELISLDDFYRGENQAPLTEDGRYDYESVDALNLEQIEKSFLDLAHTGECDVPRYSFALRSPEEKMRHISVGERGIAVVEGLHALNPKISGHLPKNQLFRVYVSVKQGIKDHSGMVLDARELRFLRRLVRDYHFRKTDAERTVAMWPDVLRGEDRYIQPFKKSSDVTINSIHIYEPCVIRAHAVPLLEGYLARNPDGNADLERYLHALRRFEPISEELIPQESIIREFVGGGAYEG</sequence>
<evidence type="ECO:0000259" key="1">
    <source>
        <dbReference type="Pfam" id="PF00485"/>
    </source>
</evidence>
<dbReference type="PANTHER" id="PTHR10285">
    <property type="entry name" value="URIDINE KINASE"/>
    <property type="match status" value="1"/>
</dbReference>
<gene>
    <name evidence="2" type="ORF">IAA54_03030</name>
</gene>
<protein>
    <submittedName>
        <fullName evidence="2">Nucleoside kinase</fullName>
    </submittedName>
</protein>
<evidence type="ECO:0000313" key="2">
    <source>
        <dbReference type="EMBL" id="HIR56617.1"/>
    </source>
</evidence>
<dbReference type="CDD" id="cd02028">
    <property type="entry name" value="UMPK_like"/>
    <property type="match status" value="1"/>
</dbReference>
<dbReference type="GO" id="GO:0005524">
    <property type="term" value="F:ATP binding"/>
    <property type="evidence" value="ECO:0007669"/>
    <property type="project" value="InterPro"/>
</dbReference>
<name>A0A9D1J0P5_9FIRM</name>
<dbReference type="Pfam" id="PF00485">
    <property type="entry name" value="PRK"/>
    <property type="match status" value="1"/>
</dbReference>
<dbReference type="SUPFAM" id="SSF52540">
    <property type="entry name" value="P-loop containing nucleoside triphosphate hydrolases"/>
    <property type="match status" value="1"/>
</dbReference>
<feature type="domain" description="Phosphoribulokinase/uridine kinase" evidence="1">
    <location>
        <begin position="59"/>
        <end position="255"/>
    </location>
</feature>
<proteinExistence type="predicted"/>